<name>A0A2H0TE30_9BACT</name>
<dbReference type="InterPro" id="IPR036428">
    <property type="entry name" value="PCD_sf"/>
</dbReference>
<evidence type="ECO:0000313" key="6">
    <source>
        <dbReference type="Proteomes" id="UP000231503"/>
    </source>
</evidence>
<dbReference type="AlphaFoldDB" id="A0A2H0TE30"/>
<gene>
    <name evidence="5" type="ORF">COU47_01565</name>
</gene>
<evidence type="ECO:0000256" key="4">
    <source>
        <dbReference type="HAMAP-Rule" id="MF_00434"/>
    </source>
</evidence>
<dbReference type="InterPro" id="IPR001533">
    <property type="entry name" value="Pterin_deHydtase"/>
</dbReference>
<dbReference type="GO" id="GO:0008124">
    <property type="term" value="F:4-alpha-hydroxytetrahydrobiopterin dehydratase activity"/>
    <property type="evidence" value="ECO:0007669"/>
    <property type="project" value="UniProtKB-UniRule"/>
</dbReference>
<dbReference type="Pfam" id="PF01329">
    <property type="entry name" value="Pterin_4a"/>
    <property type="match status" value="1"/>
</dbReference>
<proteinExistence type="inferred from homology"/>
<dbReference type="Proteomes" id="UP000231503">
    <property type="component" value="Unassembled WGS sequence"/>
</dbReference>
<dbReference type="GO" id="GO:0006729">
    <property type="term" value="P:tetrahydrobiopterin biosynthetic process"/>
    <property type="evidence" value="ECO:0007669"/>
    <property type="project" value="InterPro"/>
</dbReference>
<dbReference type="EC" id="4.2.1.96" evidence="4"/>
<sequence>MSDLIQKKCIPCEAGMSPLEKSRIAALRKEIPDWEVLGGKKIAREFKHRDFKEAMAFVNEVADIAELEGHHPDILLHGWNKVRIELSTHATGGLSENDFIEAAKIDALL</sequence>
<accession>A0A2H0TE30</accession>
<organism evidence="5 6">
    <name type="scientific">Candidatus Niyogibacteria bacterium CG10_big_fil_rev_8_21_14_0_10_46_36</name>
    <dbReference type="NCBI Taxonomy" id="1974726"/>
    <lineage>
        <taxon>Bacteria</taxon>
        <taxon>Candidatus Niyogiibacteriota</taxon>
    </lineage>
</organism>
<dbReference type="EMBL" id="PFCO01000003">
    <property type="protein sequence ID" value="PIR69802.1"/>
    <property type="molecule type" value="Genomic_DNA"/>
</dbReference>
<comment type="catalytic activity">
    <reaction evidence="1 4">
        <text>(4aS,6R)-4a-hydroxy-L-erythro-5,6,7,8-tetrahydrobiopterin = (6R)-L-erythro-6,7-dihydrobiopterin + H2O</text>
        <dbReference type="Rhea" id="RHEA:11920"/>
        <dbReference type="ChEBI" id="CHEBI:15377"/>
        <dbReference type="ChEBI" id="CHEBI:15642"/>
        <dbReference type="ChEBI" id="CHEBI:43120"/>
        <dbReference type="EC" id="4.2.1.96"/>
    </reaction>
</comment>
<reference evidence="6" key="1">
    <citation type="submission" date="2017-09" db="EMBL/GenBank/DDBJ databases">
        <title>Depth-based differentiation of microbial function through sediment-hosted aquifers and enrichment of novel symbionts in the deep terrestrial subsurface.</title>
        <authorList>
            <person name="Probst A.J."/>
            <person name="Ladd B."/>
            <person name="Jarett J.K."/>
            <person name="Geller-Mcgrath D.E."/>
            <person name="Sieber C.M.K."/>
            <person name="Emerson J.B."/>
            <person name="Anantharaman K."/>
            <person name="Thomas B.C."/>
            <person name="Malmstrom R."/>
            <person name="Stieglmeier M."/>
            <person name="Klingl A."/>
            <person name="Woyke T."/>
            <person name="Ryan C.M."/>
            <person name="Banfield J.F."/>
        </authorList>
    </citation>
    <scope>NUCLEOTIDE SEQUENCE [LARGE SCALE GENOMIC DNA]</scope>
</reference>
<dbReference type="PANTHER" id="PTHR12599:SF0">
    <property type="entry name" value="PTERIN-4-ALPHA-CARBINOLAMINE DEHYDRATASE"/>
    <property type="match status" value="1"/>
</dbReference>
<evidence type="ECO:0000313" key="5">
    <source>
        <dbReference type="EMBL" id="PIR69802.1"/>
    </source>
</evidence>
<evidence type="ECO:0000256" key="3">
    <source>
        <dbReference type="ARBA" id="ARBA00023239"/>
    </source>
</evidence>
<comment type="caution">
    <text evidence="5">The sequence shown here is derived from an EMBL/GenBank/DDBJ whole genome shotgun (WGS) entry which is preliminary data.</text>
</comment>
<evidence type="ECO:0000256" key="2">
    <source>
        <dbReference type="ARBA" id="ARBA00006472"/>
    </source>
</evidence>
<dbReference type="PANTHER" id="PTHR12599">
    <property type="entry name" value="PTERIN-4-ALPHA-CARBINOLAMINE DEHYDRATASE"/>
    <property type="match status" value="1"/>
</dbReference>
<dbReference type="HAMAP" id="MF_00434">
    <property type="entry name" value="Pterin_4_alpha"/>
    <property type="match status" value="1"/>
</dbReference>
<evidence type="ECO:0000256" key="1">
    <source>
        <dbReference type="ARBA" id="ARBA00001554"/>
    </source>
</evidence>
<dbReference type="CDD" id="cd00913">
    <property type="entry name" value="PCD_DCoH_subfamily_a"/>
    <property type="match status" value="1"/>
</dbReference>
<protein>
    <recommendedName>
        <fullName evidence="4">Putative pterin-4-alpha-carbinolamine dehydratase</fullName>
        <shortName evidence="4">PHS</shortName>
        <ecNumber evidence="4">4.2.1.96</ecNumber>
    </recommendedName>
    <alternativeName>
        <fullName evidence="4">4-alpha-hydroxy-tetrahydropterin dehydratase</fullName>
    </alternativeName>
    <alternativeName>
        <fullName evidence="4">Pterin carbinolamine dehydratase</fullName>
        <shortName evidence="4">PCD</shortName>
    </alternativeName>
</protein>
<keyword evidence="3 4" id="KW-0456">Lyase</keyword>
<dbReference type="Gene3D" id="3.30.1360.20">
    <property type="entry name" value="Transcriptional coactivator/pterin dehydratase"/>
    <property type="match status" value="1"/>
</dbReference>
<dbReference type="SUPFAM" id="SSF55248">
    <property type="entry name" value="PCD-like"/>
    <property type="match status" value="1"/>
</dbReference>
<comment type="similarity">
    <text evidence="2 4">Belongs to the pterin-4-alpha-carbinolamine dehydratase family.</text>
</comment>